<reference evidence="4" key="1">
    <citation type="submission" date="2023-08" db="EMBL/GenBank/DDBJ databases">
        <authorList>
            <person name="Chen Y."/>
            <person name="Shah S."/>
            <person name="Dougan E. K."/>
            <person name="Thang M."/>
            <person name="Chan C."/>
        </authorList>
    </citation>
    <scope>NUCLEOTIDE SEQUENCE</scope>
</reference>
<dbReference type="PROSITE" id="PS50103">
    <property type="entry name" value="ZF_C3H1"/>
    <property type="match status" value="1"/>
</dbReference>
<keyword evidence="1" id="KW-0479">Metal-binding</keyword>
<dbReference type="Proteomes" id="UP001178507">
    <property type="component" value="Unassembled WGS sequence"/>
</dbReference>
<feature type="compositionally biased region" description="Basic and acidic residues" evidence="2">
    <location>
        <begin position="1"/>
        <end position="10"/>
    </location>
</feature>
<keyword evidence="1" id="KW-0862">Zinc</keyword>
<keyword evidence="5" id="KW-1185">Reference proteome</keyword>
<feature type="zinc finger region" description="C3H1-type" evidence="1">
    <location>
        <begin position="156"/>
        <end position="179"/>
    </location>
</feature>
<evidence type="ECO:0000313" key="4">
    <source>
        <dbReference type="EMBL" id="CAJ1380080.1"/>
    </source>
</evidence>
<gene>
    <name evidence="4" type="ORF">EVOR1521_LOCUS8129</name>
</gene>
<evidence type="ECO:0000259" key="3">
    <source>
        <dbReference type="PROSITE" id="PS50103"/>
    </source>
</evidence>
<protein>
    <recommendedName>
        <fullName evidence="3">C3H1-type domain-containing protein</fullName>
    </recommendedName>
</protein>
<organism evidence="4 5">
    <name type="scientific">Effrenium voratum</name>
    <dbReference type="NCBI Taxonomy" id="2562239"/>
    <lineage>
        <taxon>Eukaryota</taxon>
        <taxon>Sar</taxon>
        <taxon>Alveolata</taxon>
        <taxon>Dinophyceae</taxon>
        <taxon>Suessiales</taxon>
        <taxon>Symbiodiniaceae</taxon>
        <taxon>Effrenium</taxon>
    </lineage>
</organism>
<feature type="region of interest" description="Disordered" evidence="2">
    <location>
        <begin position="1"/>
        <end position="122"/>
    </location>
</feature>
<proteinExistence type="predicted"/>
<dbReference type="AlphaFoldDB" id="A0AA36I4N2"/>
<evidence type="ECO:0000256" key="2">
    <source>
        <dbReference type="SAM" id="MobiDB-lite"/>
    </source>
</evidence>
<feature type="compositionally biased region" description="Low complexity" evidence="2">
    <location>
        <begin position="76"/>
        <end position="87"/>
    </location>
</feature>
<keyword evidence="1" id="KW-0863">Zinc-finger</keyword>
<feature type="compositionally biased region" description="Low complexity" evidence="2">
    <location>
        <begin position="105"/>
        <end position="115"/>
    </location>
</feature>
<feature type="domain" description="C3H1-type" evidence="3">
    <location>
        <begin position="156"/>
        <end position="179"/>
    </location>
</feature>
<dbReference type="InterPro" id="IPR000571">
    <property type="entry name" value="Znf_CCCH"/>
</dbReference>
<dbReference type="EMBL" id="CAUJNA010000680">
    <property type="protein sequence ID" value="CAJ1380080.1"/>
    <property type="molecule type" value="Genomic_DNA"/>
</dbReference>
<sequence>MSEPVSERFGRLCCNRRARPAPAAAPEPAPIEPDKAEEASAEVDSASDASKDPPEQPTMVDRPRRTEAETPDETGSSGYFSNSNSSRSDSEASDACFWKPQRLQSDSSAASATSSEFRQAEAQRAELEKLMAQVPTTETGKPMSLGSINHPSACSPCMFFTKPSGCIRGVQCEFCHFPHATVRKHMTSNIRTGSLGNSSRA</sequence>
<evidence type="ECO:0000313" key="5">
    <source>
        <dbReference type="Proteomes" id="UP001178507"/>
    </source>
</evidence>
<dbReference type="GO" id="GO:0008270">
    <property type="term" value="F:zinc ion binding"/>
    <property type="evidence" value="ECO:0007669"/>
    <property type="project" value="UniProtKB-KW"/>
</dbReference>
<evidence type="ECO:0000256" key="1">
    <source>
        <dbReference type="PROSITE-ProRule" id="PRU00723"/>
    </source>
</evidence>
<comment type="caution">
    <text evidence="4">The sequence shown here is derived from an EMBL/GenBank/DDBJ whole genome shotgun (WGS) entry which is preliminary data.</text>
</comment>
<accession>A0AA36I4N2</accession>
<name>A0AA36I4N2_9DINO</name>